<dbReference type="PANTHER" id="PTHR38340:SF1">
    <property type="entry name" value="S-LAYER PROTEIN"/>
    <property type="match status" value="1"/>
</dbReference>
<dbReference type="Pfam" id="PF00353">
    <property type="entry name" value="HemolysinCabind"/>
    <property type="match status" value="31"/>
</dbReference>
<evidence type="ECO:0000256" key="3">
    <source>
        <dbReference type="ARBA" id="ARBA00022837"/>
    </source>
</evidence>
<evidence type="ECO:0008006" key="6">
    <source>
        <dbReference type="Google" id="ProtNLM"/>
    </source>
</evidence>
<dbReference type="InterPro" id="IPR011049">
    <property type="entry name" value="Serralysin-like_metalloprot_C"/>
</dbReference>
<gene>
    <name evidence="4" type="ORF">SAMN05216598_2820</name>
</gene>
<dbReference type="Proteomes" id="UP000199524">
    <property type="component" value="Chromosome I"/>
</dbReference>
<keyword evidence="3" id="KW-0106">Calcium</keyword>
<reference evidence="5" key="1">
    <citation type="submission" date="2016-10" db="EMBL/GenBank/DDBJ databases">
        <authorList>
            <person name="Varghese N."/>
            <person name="Submissions S."/>
        </authorList>
    </citation>
    <scope>NUCLEOTIDE SEQUENCE [LARGE SCALE GENOMIC DNA]</scope>
    <source>
        <strain evidence="5">ATCC 23835</strain>
    </source>
</reference>
<dbReference type="PROSITE" id="PS00330">
    <property type="entry name" value="HEMOLYSIN_CALCIUM"/>
    <property type="match status" value="4"/>
</dbReference>
<protein>
    <recommendedName>
        <fullName evidence="6">Hemolysin type calcium-binding protein</fullName>
    </recommendedName>
</protein>
<sequence>MAVINGTSGADTLVGTTGADELYGFAGNDSLDGGAGNDLLDGGAGADVLNGGAGTDTVTYAKSTAGVTVNLVTGTGVGGDAQGDTLTGIEGVVGSAFNDTFTAQTSGNILMGGQGNDTYFINGSGVSVVEVAGEGDDEIKTTLTSLTLATNVERLTYTGTGNFVGYGNASDNVITGGAGNDTLFGGGGADQFIGGAGVDTASYGDSGSAVLINTKTGVNTGIAEGDTYVGIEMIQGSGYGDTFVSGAAADQFDGAGGIDTIDYSGSSAAVTVSLVNGAVGAGGDAQGDRLTNFERVIGSAYDDTLVAQTSGHTLVGGQGNDTYFVNGSGVSVVEVAGEGDDEIKTTLTSLTLATNVERLTYTGTGNFVGYGNASDNVITGGAGNDTLFGGGGADQFIGGAGVDTASYGDSGSAVLINTKTGVNTGIAEGDTYVGIEMIQGSGYGDTFVSGAAADQFDGAGGIDTIDYSGSSEAVTVSLVNGAVGAGGDAQGDRLTNFERVIGSAYDDTLVAQTSGHTLVGGQGNDTYFINGSGVSVVEVAGEGDDEIKTTLTSLTLATNVERLTYTGTGNFVGYGNASDNVITGGAGNDTLFGGGGADQFIGGAGVDTASYGDSGSAVLINTKTGVNTGIAEGDTYVGIEMIQGSGYGDTFVSGAAADQFDGAGGIDTIDYSGSSAAVTVSLVNGAVGAGGDAQGDRLTNFERVIGSAYDDTLVAQTSGHTLVGGQGNDTYFVNGSGVSVVEVAGEGDDEIKTTLTSLTLATNVERLTYTGTGNFVGYGNASDNVITGGAGNDTLFGGGGADQFIGGAGVDTASYGDSGSAVLINTKTGVNTGIAEGDTYVGIEMIQGSGYGDTFVSGAAADQFDGAGGIDTIDYSGSSAAVTVSLVNGAVGAGGDAQGDRLTNFERVIGSAYDDTLVAQTSGHTLVGGQGNDTYFVNGSGVSVVEVAGEGDDEIKTTLTSLTLATNVERLTYTGTGNFVGYGNASDNVITGGAGNDTLFGGGGADQFIGGAGVDTASYGDSGSAVLINTKTGVNTGIAEGDTYVGIEMIQGSGYGDTFVSGAAADQFDGAGGIDTIDYSGSSEAVTVSLVNGAVGAGGDAQGDRLTNFERVIGSAYDDTLVAQTSGHTLVGGQGNDTYFINGSGVSVVEVAGEGDDEIKTTLTSLTLATNVERLTYTGTGNFVGYGNASDNVITGGAGNDTLFGGGGADQFIGGAGVDTASYGDSGSAVLINTKTGVNTGIAEGDTYVGIEMIQGSGYGDTFVSGAAADQFDGAGGIDTIDYSGSSAAVTVSLVNGAVGAGGDAQGDRLTNFERVIGSAYDDTLVAQTSGHTLVGGQGNDTYFVNGSGVSVVEVAGEGDDEIKTTLTSLTLATNVERLTYTGTGNFVGYGNASDNVITGGAGNDTLFGGGGADQFIGGAGVDTASYGDSGSAVLINTKTGVNTGIAEGDTYVGIEMIQGSGYGDTFVSGAAADQFDGAGGIDTIDYSGSSAAVTVSLVNGAVGAGGDAQGDRLTNFERVIGSAYDDTLVAQTSGHTLVGGQGNDTYFVNGSGVSVVEVAGEGDDEIKTTLTSLTLATNVERLTYTGTGNFVGYGNASDNVITGGAGNDTLFGGGGADQFIGGAGVDIASYGDSGNAVLINTKTGVNTGIAEGDTYVGIEMIQGSGYGDTFVSGAAADQFDGAGGIDIIDYSGSSEAVTVSLVNGSVGAGGDAQGDRLTNFEWVIGSAFDDTLTAQTSGHNLAGGQGNDTYFVNGTGVNVVESAGGGDDEVKTTLSSLTLAANVERLTYTGTGNFTGRGNASDNIITGGAGNDTLFGGGGADQFIGGAGVDIASYGDSGNAVLINTKTGVNTGIAEGDTYVGIEMIQGSGYGDTFVSGATADQFDGAGGIDTIDYSGSSEAVTVSLVNGSVGAGGDAQGDRLTNFEWVIGSAFDDTLTAQTSGHNLAGGQGNDTYFVNGTGVNVVESAGGGDDEVKTTLSSLTLAANVERLTYNGTGNFTGRGNASDNIITGGVGNDLLYGGAGADHFIGGIGTDTVSYGDSSQGVTINTKTGINSGIAAGDTYDSIEVIQGSSYGDVFVGGAGADRFDGGAGMDMLSFASETSGIVLDLSSSVLTGIVAGDTYTSIEIFQGTDQADTFTGSLANTENFIGGLGADTFNGMGRGDGAWYLTSSDGVQVDLQNGTATGGDAQGDVLNNIDNLMGSDFDDTLTGNAYSNRLEGGAGNDIIYGGDGNDFIYGGSSSDTSAVKPASGLNVAQADMLYGGNGNDTMVSSTNDTGSILYGEAGNDNLTVYSGTAVGGDGSDTLTGLGYGYELHGEDGFDTLNLYNSGDAYGGEGGDAYIVYSKTMVAILDTGTTGVDTVTLKNIQSVSDVQVIRTDLGAYIFSATDVKNGNLDSGVFLKDWYNGSNTIELFYTNNGDSFTLPA</sequence>
<dbReference type="Gene3D" id="2.150.10.10">
    <property type="entry name" value="Serralysin-like metalloprotease, C-terminal"/>
    <property type="match status" value="13"/>
</dbReference>
<keyword evidence="2" id="KW-0964">Secreted</keyword>
<dbReference type="InterPro" id="IPR001343">
    <property type="entry name" value="Hemolysn_Ca-bd"/>
</dbReference>
<keyword evidence="5" id="KW-1185">Reference proteome</keyword>
<dbReference type="InterPro" id="IPR018511">
    <property type="entry name" value="Hemolysin-typ_Ca-bd_CS"/>
</dbReference>
<dbReference type="EMBL" id="LT629777">
    <property type="protein sequence ID" value="SDS80116.1"/>
    <property type="molecule type" value="Genomic_DNA"/>
</dbReference>
<organism evidence="4 5">
    <name type="scientific">Pseudomonas asplenii</name>
    <dbReference type="NCBI Taxonomy" id="53407"/>
    <lineage>
        <taxon>Bacteria</taxon>
        <taxon>Pseudomonadati</taxon>
        <taxon>Pseudomonadota</taxon>
        <taxon>Gammaproteobacteria</taxon>
        <taxon>Pseudomonadales</taxon>
        <taxon>Pseudomonadaceae</taxon>
        <taxon>Pseudomonas</taxon>
    </lineage>
</organism>
<dbReference type="GeneID" id="300210724"/>
<evidence type="ECO:0000313" key="5">
    <source>
        <dbReference type="Proteomes" id="UP000199524"/>
    </source>
</evidence>
<evidence type="ECO:0000256" key="2">
    <source>
        <dbReference type="ARBA" id="ARBA00022525"/>
    </source>
</evidence>
<dbReference type="InterPro" id="IPR050557">
    <property type="entry name" value="RTX_toxin/Mannuronan_C5-epim"/>
</dbReference>
<name>A0A1H1V6W5_9PSED</name>
<accession>A0A1H1V6W5</accession>
<proteinExistence type="predicted"/>
<evidence type="ECO:0000313" key="4">
    <source>
        <dbReference type="EMBL" id="SDS80116.1"/>
    </source>
</evidence>
<dbReference type="GO" id="GO:0005576">
    <property type="term" value="C:extracellular region"/>
    <property type="evidence" value="ECO:0007669"/>
    <property type="project" value="UniProtKB-SubCell"/>
</dbReference>
<dbReference type="SUPFAM" id="SSF51120">
    <property type="entry name" value="beta-Roll"/>
    <property type="match status" value="13"/>
</dbReference>
<dbReference type="PRINTS" id="PR00313">
    <property type="entry name" value="CABNDNGRPT"/>
</dbReference>
<evidence type="ECO:0000256" key="1">
    <source>
        <dbReference type="ARBA" id="ARBA00004613"/>
    </source>
</evidence>
<dbReference type="GO" id="GO:0005509">
    <property type="term" value="F:calcium ion binding"/>
    <property type="evidence" value="ECO:0007669"/>
    <property type="project" value="InterPro"/>
</dbReference>
<comment type="subcellular location">
    <subcellularLocation>
        <location evidence="1">Secreted</location>
    </subcellularLocation>
</comment>
<dbReference type="RefSeq" id="WP_172833020.1">
    <property type="nucleotide sequence ID" value="NZ_LT629777.1"/>
</dbReference>
<dbReference type="PANTHER" id="PTHR38340">
    <property type="entry name" value="S-LAYER PROTEIN"/>
    <property type="match status" value="1"/>
</dbReference>